<comment type="cofactor">
    <cofactor evidence="1">
        <name>a divalent metal cation</name>
        <dbReference type="ChEBI" id="CHEBI:60240"/>
    </cofactor>
</comment>
<evidence type="ECO:0000256" key="6">
    <source>
        <dbReference type="ARBA" id="ARBA00022801"/>
    </source>
</evidence>
<feature type="non-terminal residue" evidence="9">
    <location>
        <position position="1"/>
    </location>
</feature>
<evidence type="ECO:0000256" key="3">
    <source>
        <dbReference type="ARBA" id="ARBA00006958"/>
    </source>
</evidence>
<evidence type="ECO:0000256" key="4">
    <source>
        <dbReference type="ARBA" id="ARBA00022722"/>
    </source>
</evidence>
<reference evidence="10" key="1">
    <citation type="submission" date="2017-03" db="EMBL/GenBank/DDBJ databases">
        <title>Phytopthora megakarya and P. palmivora, two closely related causual agents of cacao black pod achieved similar genome size and gene model numbers by different mechanisms.</title>
        <authorList>
            <person name="Ali S."/>
            <person name="Shao J."/>
            <person name="Larry D.J."/>
            <person name="Kronmiller B."/>
            <person name="Shen D."/>
            <person name="Strem M.D."/>
            <person name="Melnick R.L."/>
            <person name="Guiltinan M.J."/>
            <person name="Tyler B.M."/>
            <person name="Meinhardt L.W."/>
            <person name="Bailey B.A."/>
        </authorList>
    </citation>
    <scope>NUCLEOTIDE SEQUENCE [LARGE SCALE GENOMIC DNA]</scope>
    <source>
        <strain evidence="10">zdho120</strain>
    </source>
</reference>
<evidence type="ECO:0000313" key="9">
    <source>
        <dbReference type="EMBL" id="OWZ01040.1"/>
    </source>
</evidence>
<dbReference type="InterPro" id="IPR027806">
    <property type="entry name" value="HARBI1_dom"/>
</dbReference>
<gene>
    <name evidence="9" type="ORF">PHMEG_00027649</name>
</gene>
<accession>A0A225V9D3</accession>
<keyword evidence="6" id="KW-0378">Hydrolase</keyword>
<evidence type="ECO:0000256" key="7">
    <source>
        <dbReference type="ARBA" id="ARBA00023242"/>
    </source>
</evidence>
<evidence type="ECO:0000256" key="1">
    <source>
        <dbReference type="ARBA" id="ARBA00001968"/>
    </source>
</evidence>
<dbReference type="GO" id="GO:0016787">
    <property type="term" value="F:hydrolase activity"/>
    <property type="evidence" value="ECO:0007669"/>
    <property type="project" value="UniProtKB-KW"/>
</dbReference>
<protein>
    <recommendedName>
        <fullName evidence="8">DDE Tnp4 domain-containing protein</fullName>
    </recommendedName>
</protein>
<evidence type="ECO:0000256" key="2">
    <source>
        <dbReference type="ARBA" id="ARBA00004123"/>
    </source>
</evidence>
<dbReference type="PANTHER" id="PTHR22930">
    <property type="match status" value="1"/>
</dbReference>
<dbReference type="OrthoDB" id="88827at2759"/>
<proteinExistence type="inferred from homology"/>
<dbReference type="PANTHER" id="PTHR22930:SF85">
    <property type="entry name" value="GH03217P-RELATED"/>
    <property type="match status" value="1"/>
</dbReference>
<dbReference type="GO" id="GO:0046872">
    <property type="term" value="F:metal ion binding"/>
    <property type="evidence" value="ECO:0007669"/>
    <property type="project" value="UniProtKB-KW"/>
</dbReference>
<sequence>VVRQRISWRLHATTLLNESAFKKYYRMSLTTFEELLCIVGPYLVVDYYQSLRRSYIVSPLTPAGMLQCALSWLAGGSYHHVRVITGVSTATFYRVVYRVMFAINDSGRLAPQFPINLEEMKQVAKEFQSRSNHGVIEDCIGVIDGWLCPIRVPVDSPGGMNDSYAFQRWRLIKVLQNIDGKYFVIGDNAYVQSKRVMTPFNKAQLVDHADRDSYNFHISQLRIRIEMAFGLLVNKWRIVKQHLHVRLRHCRIIISACMRLHIFLYHSTLCRISITSRSSFSLNYSGSTRMESSGYIGLR</sequence>
<dbReference type="EMBL" id="NBNE01007147">
    <property type="protein sequence ID" value="OWZ01040.1"/>
    <property type="molecule type" value="Genomic_DNA"/>
</dbReference>
<name>A0A225V9D3_9STRA</name>
<dbReference type="GO" id="GO:0004518">
    <property type="term" value="F:nuclease activity"/>
    <property type="evidence" value="ECO:0007669"/>
    <property type="project" value="UniProtKB-KW"/>
</dbReference>
<comment type="subcellular location">
    <subcellularLocation>
        <location evidence="2">Nucleus</location>
    </subcellularLocation>
</comment>
<keyword evidence="4" id="KW-0540">Nuclease</keyword>
<organism evidence="9 10">
    <name type="scientific">Phytophthora megakarya</name>
    <dbReference type="NCBI Taxonomy" id="4795"/>
    <lineage>
        <taxon>Eukaryota</taxon>
        <taxon>Sar</taxon>
        <taxon>Stramenopiles</taxon>
        <taxon>Oomycota</taxon>
        <taxon>Peronosporomycetes</taxon>
        <taxon>Peronosporales</taxon>
        <taxon>Peronosporaceae</taxon>
        <taxon>Phytophthora</taxon>
    </lineage>
</organism>
<dbReference type="Proteomes" id="UP000198211">
    <property type="component" value="Unassembled WGS sequence"/>
</dbReference>
<feature type="domain" description="DDE Tnp4" evidence="8">
    <location>
        <begin position="152"/>
        <end position="261"/>
    </location>
</feature>
<comment type="caution">
    <text evidence="9">The sequence shown here is derived from an EMBL/GenBank/DDBJ whole genome shotgun (WGS) entry which is preliminary data.</text>
</comment>
<evidence type="ECO:0000259" key="8">
    <source>
        <dbReference type="Pfam" id="PF13359"/>
    </source>
</evidence>
<keyword evidence="10" id="KW-1185">Reference proteome</keyword>
<evidence type="ECO:0000256" key="5">
    <source>
        <dbReference type="ARBA" id="ARBA00022723"/>
    </source>
</evidence>
<dbReference type="GO" id="GO:0005634">
    <property type="term" value="C:nucleus"/>
    <property type="evidence" value="ECO:0007669"/>
    <property type="project" value="UniProtKB-SubCell"/>
</dbReference>
<dbReference type="InterPro" id="IPR045249">
    <property type="entry name" value="HARBI1-like"/>
</dbReference>
<keyword evidence="5" id="KW-0479">Metal-binding</keyword>
<evidence type="ECO:0000313" key="10">
    <source>
        <dbReference type="Proteomes" id="UP000198211"/>
    </source>
</evidence>
<keyword evidence="7" id="KW-0539">Nucleus</keyword>
<dbReference type="Pfam" id="PF13359">
    <property type="entry name" value="DDE_Tnp_4"/>
    <property type="match status" value="1"/>
</dbReference>
<comment type="similarity">
    <text evidence="3">Belongs to the HARBI1 family.</text>
</comment>
<dbReference type="AlphaFoldDB" id="A0A225V9D3"/>